<dbReference type="Pfam" id="PF03976">
    <property type="entry name" value="PPK2"/>
    <property type="match status" value="1"/>
</dbReference>
<dbReference type="RefSeq" id="WP_353647973.1">
    <property type="nucleotide sequence ID" value="NZ_CP159218.1"/>
</dbReference>
<dbReference type="Gene3D" id="3.40.50.300">
    <property type="entry name" value="P-loop containing nucleotide triphosphate hydrolases"/>
    <property type="match status" value="1"/>
</dbReference>
<dbReference type="PANTHER" id="PTHR34383:SF3">
    <property type="entry name" value="POLYPHOSPHATE:AMP PHOSPHOTRANSFERASE"/>
    <property type="match status" value="1"/>
</dbReference>
<proteinExistence type="predicted"/>
<sequence length="340" mass="37392">MAGKKQDAKTSGTRNTGSAKSGAAKSGPKKDRAAKAMAVGAQPSVEELPPNAVELAADGTGKEHSVASVLRAPSGIRSLAEVSTLPAPVGPKNKKDAAEAMQELAGPLAELQEKLFAQSTVGGRRSVLVLLQGMDTAGKDGVIRHVVGQLNPGEIRISSFKKPTAEQLAHDFLWRIESAVPQAGQIGVFNRSQYEDVLVVRVHDLVPKAQWSQRFSQINAFERRLARAGVTLIKCFLHVSKEVQRERLLARLDDETKFWKFNPVDIDERGYWDDYQAAYVDALRRCSTVAAPWFIIPADKKWYRNWAVAALLHETLVGLDPTYPDANYDIDVQRQRLADE</sequence>
<dbReference type="AlphaFoldDB" id="A0AAU8DM14"/>
<keyword evidence="3" id="KW-0808">Transferase</keyword>
<dbReference type="GO" id="GO:0006797">
    <property type="term" value="P:polyphosphate metabolic process"/>
    <property type="evidence" value="ECO:0007669"/>
    <property type="project" value="InterPro"/>
</dbReference>
<protein>
    <submittedName>
        <fullName evidence="3">PPK2 family polyphosphate kinase</fullName>
    </submittedName>
</protein>
<gene>
    <name evidence="3" type="ORF">ABLG96_13955</name>
</gene>
<dbReference type="SUPFAM" id="SSF52540">
    <property type="entry name" value="P-loop containing nucleoside triphosphate hydrolases"/>
    <property type="match status" value="1"/>
</dbReference>
<dbReference type="InterPro" id="IPR022488">
    <property type="entry name" value="PPK2-related"/>
</dbReference>
<feature type="region of interest" description="Disordered" evidence="1">
    <location>
        <begin position="1"/>
        <end position="45"/>
    </location>
</feature>
<dbReference type="NCBIfam" id="TIGR03709">
    <property type="entry name" value="PPK2_rel_1"/>
    <property type="match status" value="1"/>
</dbReference>
<reference evidence="3" key="1">
    <citation type="submission" date="2024-05" db="EMBL/GenBank/DDBJ databases">
        <authorList>
            <person name="Cai S.Y."/>
            <person name="Jin L.M."/>
            <person name="Li H.R."/>
        </authorList>
    </citation>
    <scope>NUCLEOTIDE SEQUENCE</scope>
    <source>
        <strain evidence="3">A5-74</strain>
    </source>
</reference>
<organism evidence="3">
    <name type="scientific">Nakamurella sp. A5-74</name>
    <dbReference type="NCBI Taxonomy" id="3158264"/>
    <lineage>
        <taxon>Bacteria</taxon>
        <taxon>Bacillati</taxon>
        <taxon>Actinomycetota</taxon>
        <taxon>Actinomycetes</taxon>
        <taxon>Nakamurellales</taxon>
        <taxon>Nakamurellaceae</taxon>
        <taxon>Nakamurella</taxon>
    </lineage>
</organism>
<feature type="domain" description="Polyphosphate kinase-2-related" evidence="2">
    <location>
        <begin position="93"/>
        <end position="314"/>
    </location>
</feature>
<dbReference type="InterPro" id="IPR027417">
    <property type="entry name" value="P-loop_NTPase"/>
</dbReference>
<evidence type="ECO:0000313" key="3">
    <source>
        <dbReference type="EMBL" id="XCG62358.1"/>
    </source>
</evidence>
<name>A0AAU8DM14_9ACTN</name>
<dbReference type="GO" id="GO:0016776">
    <property type="term" value="F:phosphotransferase activity, phosphate group as acceptor"/>
    <property type="evidence" value="ECO:0007669"/>
    <property type="project" value="InterPro"/>
</dbReference>
<accession>A0AAU8DM14</accession>
<evidence type="ECO:0000259" key="2">
    <source>
        <dbReference type="Pfam" id="PF03976"/>
    </source>
</evidence>
<evidence type="ECO:0000256" key="1">
    <source>
        <dbReference type="SAM" id="MobiDB-lite"/>
    </source>
</evidence>
<keyword evidence="3" id="KW-0418">Kinase</keyword>
<dbReference type="PANTHER" id="PTHR34383">
    <property type="entry name" value="POLYPHOSPHATE:AMP PHOSPHOTRANSFERASE-RELATED"/>
    <property type="match status" value="1"/>
</dbReference>
<dbReference type="EMBL" id="CP159218">
    <property type="protein sequence ID" value="XCG62358.1"/>
    <property type="molecule type" value="Genomic_DNA"/>
</dbReference>
<feature type="compositionally biased region" description="Low complexity" evidence="1">
    <location>
        <begin position="17"/>
        <end position="26"/>
    </location>
</feature>
<dbReference type="GO" id="GO:0016301">
    <property type="term" value="F:kinase activity"/>
    <property type="evidence" value="ECO:0007669"/>
    <property type="project" value="UniProtKB-KW"/>
</dbReference>
<dbReference type="InterPro" id="IPR022300">
    <property type="entry name" value="PPK2-rel_1"/>
</dbReference>